<keyword evidence="9" id="KW-1185">Reference proteome</keyword>
<feature type="domain" description="Fe/B12 periplasmic-binding" evidence="7">
    <location>
        <begin position="102"/>
        <end position="373"/>
    </location>
</feature>
<accession>A0A1H0R2X8</accession>
<protein>
    <submittedName>
        <fullName evidence="8">Iron complex transport system substrate-binding protein</fullName>
    </submittedName>
</protein>
<dbReference type="GO" id="GO:0030288">
    <property type="term" value="C:outer membrane-bounded periplasmic space"/>
    <property type="evidence" value="ECO:0007669"/>
    <property type="project" value="TreeGrafter"/>
</dbReference>
<dbReference type="AlphaFoldDB" id="A0A1H0R2X8"/>
<dbReference type="InterPro" id="IPR051313">
    <property type="entry name" value="Bact_iron-sidero_bind"/>
</dbReference>
<proteinExistence type="inferred from homology"/>
<dbReference type="Pfam" id="PF01497">
    <property type="entry name" value="Peripla_BP_2"/>
    <property type="match status" value="1"/>
</dbReference>
<dbReference type="PROSITE" id="PS50983">
    <property type="entry name" value="FE_B12_PBP"/>
    <property type="match status" value="1"/>
</dbReference>
<feature type="region of interest" description="Disordered" evidence="5">
    <location>
        <begin position="24"/>
        <end position="45"/>
    </location>
</feature>
<evidence type="ECO:0000259" key="7">
    <source>
        <dbReference type="PROSITE" id="PS50983"/>
    </source>
</evidence>
<dbReference type="STRING" id="1090615.SAMN04515671_3353"/>
<dbReference type="PROSITE" id="PS51257">
    <property type="entry name" value="PROKAR_LIPOPROTEIN"/>
    <property type="match status" value="1"/>
</dbReference>
<dbReference type="SUPFAM" id="SSF53807">
    <property type="entry name" value="Helical backbone' metal receptor"/>
    <property type="match status" value="1"/>
</dbReference>
<evidence type="ECO:0000256" key="3">
    <source>
        <dbReference type="ARBA" id="ARBA00022448"/>
    </source>
</evidence>
<dbReference type="InterPro" id="IPR002491">
    <property type="entry name" value="ABC_transptr_periplasmic_BD"/>
</dbReference>
<keyword evidence="4 6" id="KW-0732">Signal</keyword>
<dbReference type="CDD" id="cd01146">
    <property type="entry name" value="FhuD"/>
    <property type="match status" value="1"/>
</dbReference>
<feature type="signal peptide" evidence="6">
    <location>
        <begin position="1"/>
        <end position="30"/>
    </location>
</feature>
<evidence type="ECO:0000256" key="4">
    <source>
        <dbReference type="ARBA" id="ARBA00022729"/>
    </source>
</evidence>
<dbReference type="OrthoDB" id="1846031at2"/>
<dbReference type="Proteomes" id="UP000198741">
    <property type="component" value="Chromosome I"/>
</dbReference>
<evidence type="ECO:0000313" key="8">
    <source>
        <dbReference type="EMBL" id="SDP23348.1"/>
    </source>
</evidence>
<gene>
    <name evidence="8" type="ORF">SAMN04515671_3353</name>
</gene>
<dbReference type="EMBL" id="LT629710">
    <property type="protein sequence ID" value="SDP23348.1"/>
    <property type="molecule type" value="Genomic_DNA"/>
</dbReference>
<evidence type="ECO:0000256" key="6">
    <source>
        <dbReference type="SAM" id="SignalP"/>
    </source>
</evidence>
<dbReference type="RefSeq" id="WP_090477764.1">
    <property type="nucleotide sequence ID" value="NZ_LT629710.1"/>
</dbReference>
<feature type="chain" id="PRO_5009251093" evidence="6">
    <location>
        <begin position="31"/>
        <end position="374"/>
    </location>
</feature>
<reference evidence="8 9" key="1">
    <citation type="submission" date="2016-10" db="EMBL/GenBank/DDBJ databases">
        <authorList>
            <person name="de Groot N.N."/>
        </authorList>
    </citation>
    <scope>NUCLEOTIDE SEQUENCE [LARGE SCALE GENOMIC DNA]</scope>
    <source>
        <strain evidence="9">P4-7,KCTC 19426,CECT 7604</strain>
    </source>
</reference>
<comment type="subcellular location">
    <subcellularLocation>
        <location evidence="1">Cell envelope</location>
    </subcellularLocation>
</comment>
<dbReference type="GO" id="GO:1901678">
    <property type="term" value="P:iron coordination entity transport"/>
    <property type="evidence" value="ECO:0007669"/>
    <property type="project" value="UniProtKB-ARBA"/>
</dbReference>
<dbReference type="PANTHER" id="PTHR30532">
    <property type="entry name" value="IRON III DICITRATE-BINDING PERIPLASMIC PROTEIN"/>
    <property type="match status" value="1"/>
</dbReference>
<evidence type="ECO:0000256" key="2">
    <source>
        <dbReference type="ARBA" id="ARBA00008814"/>
    </source>
</evidence>
<dbReference type="PANTHER" id="PTHR30532:SF24">
    <property type="entry name" value="FERRIC ENTEROBACTIN-BINDING PERIPLASMIC PROTEIN FEPB"/>
    <property type="match status" value="1"/>
</dbReference>
<evidence type="ECO:0000313" key="9">
    <source>
        <dbReference type="Proteomes" id="UP000198741"/>
    </source>
</evidence>
<sequence>MSLRLLRTGAAVLAVAALLSACSSSSSSNATGGSTDRPASSANAPILSSAPAASSSAASSAASSAGSASGSPAATSSAAAASFPVTIPNAFGSTVIPSEPKRVVVIGYTETDTVLALGVVPVGIQQWIAGYDSGVGPWARSLLGSATPTVFAPTAELNVEQVASLKPDLIIGLNRQVTKEVYVQLSAIAPTLVRPARYSDYGVPQDVQAALIGRAMGKESEIKAKLAAVDSEIAAAKTANPAFAGKTVSVDWPRSGGQGWYAYTDIDPRLNLMTALGFEQAPAVAALGNKAFYVEVSRERTSEIDADVVVMLDIEKQRQAVEADALYKALPAVKAGHVVWVTDTDVTSAFSYASVLSLPYALDKIVPELAKAAA</sequence>
<evidence type="ECO:0000256" key="5">
    <source>
        <dbReference type="SAM" id="MobiDB-lite"/>
    </source>
</evidence>
<name>A0A1H0R2X8_9ACTN</name>
<evidence type="ECO:0000256" key="1">
    <source>
        <dbReference type="ARBA" id="ARBA00004196"/>
    </source>
</evidence>
<keyword evidence="3" id="KW-0813">Transport</keyword>
<comment type="similarity">
    <text evidence="2">Belongs to the bacterial solute-binding protein 8 family.</text>
</comment>
<dbReference type="Gene3D" id="3.40.50.1980">
    <property type="entry name" value="Nitrogenase molybdenum iron protein domain"/>
    <property type="match status" value="2"/>
</dbReference>
<organism evidence="8 9">
    <name type="scientific">Nakamurella panacisegetis</name>
    <dbReference type="NCBI Taxonomy" id="1090615"/>
    <lineage>
        <taxon>Bacteria</taxon>
        <taxon>Bacillati</taxon>
        <taxon>Actinomycetota</taxon>
        <taxon>Actinomycetes</taxon>
        <taxon>Nakamurellales</taxon>
        <taxon>Nakamurellaceae</taxon>
        <taxon>Nakamurella</taxon>
    </lineage>
</organism>